<dbReference type="EMBL" id="KE504152">
    <property type="protein sequence ID" value="EPT00033.1"/>
    <property type="molecule type" value="Genomic_DNA"/>
</dbReference>
<evidence type="ECO:0000313" key="2">
    <source>
        <dbReference type="EMBL" id="EPT00033.1"/>
    </source>
</evidence>
<feature type="non-terminal residue" evidence="2">
    <location>
        <position position="1"/>
    </location>
</feature>
<dbReference type="OrthoDB" id="2142759at2759"/>
<dbReference type="InParanoid" id="S8E5R9"/>
<dbReference type="AlphaFoldDB" id="S8E5R9"/>
<dbReference type="STRING" id="743788.S8E5R9"/>
<reference evidence="2 3" key="1">
    <citation type="journal article" date="2012" name="Science">
        <title>The Paleozoic origin of enzymatic lignin decomposition reconstructed from 31 fungal genomes.</title>
        <authorList>
            <person name="Floudas D."/>
            <person name="Binder M."/>
            <person name="Riley R."/>
            <person name="Barry K."/>
            <person name="Blanchette R.A."/>
            <person name="Henrissat B."/>
            <person name="Martinez A.T."/>
            <person name="Otillar R."/>
            <person name="Spatafora J.W."/>
            <person name="Yadav J.S."/>
            <person name="Aerts A."/>
            <person name="Benoit I."/>
            <person name="Boyd A."/>
            <person name="Carlson A."/>
            <person name="Copeland A."/>
            <person name="Coutinho P.M."/>
            <person name="de Vries R.P."/>
            <person name="Ferreira P."/>
            <person name="Findley K."/>
            <person name="Foster B."/>
            <person name="Gaskell J."/>
            <person name="Glotzer D."/>
            <person name="Gorecki P."/>
            <person name="Heitman J."/>
            <person name="Hesse C."/>
            <person name="Hori C."/>
            <person name="Igarashi K."/>
            <person name="Jurgens J.A."/>
            <person name="Kallen N."/>
            <person name="Kersten P."/>
            <person name="Kohler A."/>
            <person name="Kuees U."/>
            <person name="Kumar T.K.A."/>
            <person name="Kuo A."/>
            <person name="LaButti K."/>
            <person name="Larrondo L.F."/>
            <person name="Lindquist E."/>
            <person name="Ling A."/>
            <person name="Lombard V."/>
            <person name="Lucas S."/>
            <person name="Lundell T."/>
            <person name="Martin R."/>
            <person name="McLaughlin D.J."/>
            <person name="Morgenstern I."/>
            <person name="Morin E."/>
            <person name="Murat C."/>
            <person name="Nagy L.G."/>
            <person name="Nolan M."/>
            <person name="Ohm R.A."/>
            <person name="Patyshakuliyeva A."/>
            <person name="Rokas A."/>
            <person name="Ruiz-Duenas F.J."/>
            <person name="Sabat G."/>
            <person name="Salamov A."/>
            <person name="Samejima M."/>
            <person name="Schmutz J."/>
            <person name="Slot J.C."/>
            <person name="St John F."/>
            <person name="Stenlid J."/>
            <person name="Sun H."/>
            <person name="Sun S."/>
            <person name="Syed K."/>
            <person name="Tsang A."/>
            <person name="Wiebenga A."/>
            <person name="Young D."/>
            <person name="Pisabarro A."/>
            <person name="Eastwood D.C."/>
            <person name="Martin F."/>
            <person name="Cullen D."/>
            <person name="Grigoriev I.V."/>
            <person name="Hibbett D.S."/>
        </authorList>
    </citation>
    <scope>NUCLEOTIDE SEQUENCE</scope>
    <source>
        <strain evidence="3">FP-58527</strain>
    </source>
</reference>
<feature type="domain" description="HNH nuclease" evidence="1">
    <location>
        <begin position="11"/>
        <end position="86"/>
    </location>
</feature>
<dbReference type="InterPro" id="IPR003615">
    <property type="entry name" value="HNH_nuc"/>
</dbReference>
<name>S8E5R9_FOMSC</name>
<organism evidence="2 3">
    <name type="scientific">Fomitopsis schrenkii</name>
    <name type="common">Brown rot fungus</name>
    <dbReference type="NCBI Taxonomy" id="2126942"/>
    <lineage>
        <taxon>Eukaryota</taxon>
        <taxon>Fungi</taxon>
        <taxon>Dikarya</taxon>
        <taxon>Basidiomycota</taxon>
        <taxon>Agaricomycotina</taxon>
        <taxon>Agaricomycetes</taxon>
        <taxon>Polyporales</taxon>
        <taxon>Fomitopsis</taxon>
    </lineage>
</organism>
<accession>S8E5R9</accession>
<dbReference type="Proteomes" id="UP000015241">
    <property type="component" value="Unassembled WGS sequence"/>
</dbReference>
<proteinExistence type="predicted"/>
<sequence length="112" mass="12850">RQLVRLRDMWCRVTGSQAVDRARGLDFTGLEVAHIFPLAAADPTVRKHRKEAAQRISTRELADHPSNAILLRGDLHRYYDTYQFAVYVSQRPVLQAPLERAQQLYLAGFVCQ</sequence>
<protein>
    <recommendedName>
        <fullName evidence="1">HNH nuclease domain-containing protein</fullName>
    </recommendedName>
</protein>
<evidence type="ECO:0000259" key="1">
    <source>
        <dbReference type="Pfam" id="PF13391"/>
    </source>
</evidence>
<evidence type="ECO:0000313" key="3">
    <source>
        <dbReference type="Proteomes" id="UP000015241"/>
    </source>
</evidence>
<keyword evidence="3" id="KW-1185">Reference proteome</keyword>
<dbReference type="HOGENOM" id="CLU_2151691_0_0_1"/>
<dbReference type="Pfam" id="PF13391">
    <property type="entry name" value="HNH_2"/>
    <property type="match status" value="1"/>
</dbReference>
<gene>
    <name evidence="2" type="ORF">FOMPIDRAFT_1123466</name>
</gene>